<feature type="region of interest" description="Disordered" evidence="1">
    <location>
        <begin position="1"/>
        <end position="39"/>
    </location>
</feature>
<evidence type="ECO:0008006" key="4">
    <source>
        <dbReference type="Google" id="ProtNLM"/>
    </source>
</evidence>
<dbReference type="Proteomes" id="UP000727993">
    <property type="component" value="Unassembled WGS sequence"/>
</dbReference>
<name>A0A936NAR7_9ACTN</name>
<evidence type="ECO:0000313" key="2">
    <source>
        <dbReference type="EMBL" id="MBK9295429.1"/>
    </source>
</evidence>
<sequence>MAGTPPTGPPESEVDVEAGPGIGTDVGPASGPGPDQSTDSQTLVVEFCGEEWLVGPDDHLDFGRAAGLTIDESNRYLHRRAGCFRHRADRWWLRNEGSHLPLSVLESVGRPMVVLPPGVETALSPGEFAVVLAAGPTRYELRGRCPDPHDPAVPHDDPTPGETELDHTVRWGVFELNDDQRALLAALAEPRLRDPLVEPERLPPNRQTAMRLGWTLSKFNRKLDHLCGRLSRHGVRGLQGRVGTTANDRRQNLVEHALAHQLVQPADLALLDDLKGTR</sequence>
<gene>
    <name evidence="2" type="ORF">IPN02_00835</name>
</gene>
<reference evidence="2 3" key="1">
    <citation type="submission" date="2020-10" db="EMBL/GenBank/DDBJ databases">
        <title>Connecting structure to function with the recovery of over 1000 high-quality activated sludge metagenome-assembled genomes encoding full-length rRNA genes using long-read sequencing.</title>
        <authorList>
            <person name="Singleton C.M."/>
            <person name="Petriglieri F."/>
            <person name="Kristensen J.M."/>
            <person name="Kirkegaard R.H."/>
            <person name="Michaelsen T.Y."/>
            <person name="Andersen M.H."/>
            <person name="Karst S.M."/>
            <person name="Dueholm M.S."/>
            <person name="Nielsen P.H."/>
            <person name="Albertsen M."/>
        </authorList>
    </citation>
    <scope>NUCLEOTIDE SEQUENCE [LARGE SCALE GENOMIC DNA]</scope>
    <source>
        <strain evidence="2">Lyne_18-Q3-R50-59_MAXAC.006</strain>
    </source>
</reference>
<comment type="caution">
    <text evidence="2">The sequence shown here is derived from an EMBL/GenBank/DDBJ whole genome shotgun (WGS) entry which is preliminary data.</text>
</comment>
<accession>A0A936NAR7</accession>
<organism evidence="2 3">
    <name type="scientific">Candidatus Neomicrothrix subdominans</name>
    <dbReference type="NCBI Taxonomy" id="2954438"/>
    <lineage>
        <taxon>Bacteria</taxon>
        <taxon>Bacillati</taxon>
        <taxon>Actinomycetota</taxon>
        <taxon>Acidimicrobiia</taxon>
        <taxon>Acidimicrobiales</taxon>
        <taxon>Microthrixaceae</taxon>
        <taxon>Candidatus Neomicrothrix</taxon>
    </lineage>
</organism>
<dbReference type="EMBL" id="JADJZA010000001">
    <property type="protein sequence ID" value="MBK9295429.1"/>
    <property type="molecule type" value="Genomic_DNA"/>
</dbReference>
<evidence type="ECO:0000313" key="3">
    <source>
        <dbReference type="Proteomes" id="UP000727993"/>
    </source>
</evidence>
<protein>
    <recommendedName>
        <fullName evidence="4">FHA domain-containing protein</fullName>
    </recommendedName>
</protein>
<evidence type="ECO:0000256" key="1">
    <source>
        <dbReference type="SAM" id="MobiDB-lite"/>
    </source>
</evidence>
<dbReference type="AlphaFoldDB" id="A0A936NAR7"/>
<proteinExistence type="predicted"/>